<dbReference type="InterPro" id="IPR000182">
    <property type="entry name" value="GNAT_dom"/>
</dbReference>
<evidence type="ECO:0000259" key="1">
    <source>
        <dbReference type="Pfam" id="PF13302"/>
    </source>
</evidence>
<reference evidence="2 3" key="1">
    <citation type="submission" date="2017-11" db="EMBL/GenBank/DDBJ databases">
        <title>Genomic Encyclopedia of Archaeal and Bacterial Type Strains, Phase II (KMG-II): From Individual Species to Whole Genera.</title>
        <authorList>
            <person name="Goeker M."/>
        </authorList>
    </citation>
    <scope>NUCLEOTIDE SEQUENCE [LARGE SCALE GENOMIC DNA]</scope>
    <source>
        <strain evidence="2 3">DSM 27763</strain>
    </source>
</reference>
<gene>
    <name evidence="2" type="ORF">CLV56_0437</name>
</gene>
<dbReference type="Pfam" id="PF13302">
    <property type="entry name" value="Acetyltransf_3"/>
    <property type="match status" value="1"/>
</dbReference>
<dbReference type="SUPFAM" id="SSF55729">
    <property type="entry name" value="Acyl-CoA N-acyltransferases (Nat)"/>
    <property type="match status" value="1"/>
</dbReference>
<feature type="domain" description="N-acetyltransferase" evidence="1">
    <location>
        <begin position="18"/>
        <end position="163"/>
    </location>
</feature>
<name>A0A2M9BE60_9ACTN</name>
<dbReference type="InterPro" id="IPR016181">
    <property type="entry name" value="Acyl_CoA_acyltransferase"/>
</dbReference>
<dbReference type="PANTHER" id="PTHR43792">
    <property type="entry name" value="GNAT FAMILY, PUTATIVE (AFU_ORTHOLOGUE AFUA_3G00765)-RELATED-RELATED"/>
    <property type="match status" value="1"/>
</dbReference>
<dbReference type="Gene3D" id="3.40.630.30">
    <property type="match status" value="1"/>
</dbReference>
<keyword evidence="3" id="KW-1185">Reference proteome</keyword>
<evidence type="ECO:0000313" key="3">
    <source>
        <dbReference type="Proteomes" id="UP000230842"/>
    </source>
</evidence>
<proteinExistence type="predicted"/>
<dbReference type="Proteomes" id="UP000230842">
    <property type="component" value="Unassembled WGS sequence"/>
</dbReference>
<organism evidence="2 3">
    <name type="scientific">Mumia flava</name>
    <dbReference type="NCBI Taxonomy" id="1348852"/>
    <lineage>
        <taxon>Bacteria</taxon>
        <taxon>Bacillati</taxon>
        <taxon>Actinomycetota</taxon>
        <taxon>Actinomycetes</taxon>
        <taxon>Propionibacteriales</taxon>
        <taxon>Nocardioidaceae</taxon>
        <taxon>Mumia</taxon>
    </lineage>
</organism>
<accession>A0A2M9BE60</accession>
<keyword evidence="2" id="KW-0808">Transferase</keyword>
<dbReference type="AlphaFoldDB" id="A0A2M9BE60"/>
<dbReference type="PANTHER" id="PTHR43792:SF1">
    <property type="entry name" value="N-ACETYLTRANSFERASE DOMAIN-CONTAINING PROTEIN"/>
    <property type="match status" value="1"/>
</dbReference>
<dbReference type="GO" id="GO:0016747">
    <property type="term" value="F:acyltransferase activity, transferring groups other than amino-acyl groups"/>
    <property type="evidence" value="ECO:0007669"/>
    <property type="project" value="InterPro"/>
</dbReference>
<evidence type="ECO:0000313" key="2">
    <source>
        <dbReference type="EMBL" id="PJJ56233.1"/>
    </source>
</evidence>
<dbReference type="EMBL" id="PGEZ01000001">
    <property type="protein sequence ID" value="PJJ56233.1"/>
    <property type="molecule type" value="Genomic_DNA"/>
</dbReference>
<protein>
    <submittedName>
        <fullName evidence="2">RimJ/RimL family protein N-acetyltransferase</fullName>
    </submittedName>
</protein>
<comment type="caution">
    <text evidence="2">The sequence shown here is derived from an EMBL/GenBank/DDBJ whole genome shotgun (WGS) entry which is preliminary data.</text>
</comment>
<dbReference type="RefSeq" id="WP_281254173.1">
    <property type="nucleotide sequence ID" value="NZ_PGEZ01000001.1"/>
</dbReference>
<sequence length="202" mass="21560">MRSGLDPAERVEALFTDRLILDRVTSRDVDDVHAVFRDPATWQHLPAGQYVLREQSERLVTRSDESWERVGLGDWAVRAVAVPGLAAGAFVGIVGVTRAELDAGVVLNLGYRLDPSAWGRGIATEASAAARDAAARVQPDLPLTARALTANPASIRVLERVGLSEVWRGTVEADGITAGMELVVSSDRVLADDVLDGIIALG</sequence>
<dbReference type="InterPro" id="IPR051531">
    <property type="entry name" value="N-acetyltransferase"/>
</dbReference>